<keyword evidence="3" id="KW-1185">Reference proteome</keyword>
<organism evidence="2 3">
    <name type="scientific">Trichoderma ghanense</name>
    <dbReference type="NCBI Taxonomy" id="65468"/>
    <lineage>
        <taxon>Eukaryota</taxon>
        <taxon>Fungi</taxon>
        <taxon>Dikarya</taxon>
        <taxon>Ascomycota</taxon>
        <taxon>Pezizomycotina</taxon>
        <taxon>Sordariomycetes</taxon>
        <taxon>Hypocreomycetidae</taxon>
        <taxon>Hypocreales</taxon>
        <taxon>Hypocreaceae</taxon>
        <taxon>Trichoderma</taxon>
    </lineage>
</organism>
<evidence type="ECO:0000313" key="2">
    <source>
        <dbReference type="EMBL" id="TFB04922.1"/>
    </source>
</evidence>
<gene>
    <name evidence="2" type="ORF">CCMA1212_002651</name>
</gene>
<feature type="compositionally biased region" description="Polar residues" evidence="1">
    <location>
        <begin position="82"/>
        <end position="101"/>
    </location>
</feature>
<dbReference type="EMBL" id="PPTA01000003">
    <property type="protein sequence ID" value="TFB04922.1"/>
    <property type="molecule type" value="Genomic_DNA"/>
</dbReference>
<evidence type="ECO:0000256" key="1">
    <source>
        <dbReference type="SAM" id="MobiDB-lite"/>
    </source>
</evidence>
<feature type="region of interest" description="Disordered" evidence="1">
    <location>
        <begin position="1"/>
        <end position="24"/>
    </location>
</feature>
<evidence type="ECO:0000313" key="3">
    <source>
        <dbReference type="Proteomes" id="UP001642720"/>
    </source>
</evidence>
<accession>A0ABY2HBL0</accession>
<feature type="region of interest" description="Disordered" evidence="1">
    <location>
        <begin position="225"/>
        <end position="244"/>
    </location>
</feature>
<dbReference type="GeneID" id="300574479"/>
<feature type="region of interest" description="Disordered" evidence="1">
    <location>
        <begin position="133"/>
        <end position="158"/>
    </location>
</feature>
<feature type="compositionally biased region" description="Low complexity" evidence="1">
    <location>
        <begin position="1"/>
        <end position="16"/>
    </location>
</feature>
<dbReference type="Proteomes" id="UP001642720">
    <property type="component" value="Unassembled WGS sequence"/>
</dbReference>
<protein>
    <submittedName>
        <fullName evidence="2">Uncharacterized protein</fullName>
    </submittedName>
</protein>
<comment type="caution">
    <text evidence="2">The sequence shown here is derived from an EMBL/GenBank/DDBJ whole genome shotgun (WGS) entry which is preliminary data.</text>
</comment>
<feature type="region of interest" description="Disordered" evidence="1">
    <location>
        <begin position="55"/>
        <end position="105"/>
    </location>
</feature>
<dbReference type="RefSeq" id="XP_073561123.1">
    <property type="nucleotide sequence ID" value="XM_073700029.1"/>
</dbReference>
<reference evidence="2 3" key="1">
    <citation type="submission" date="2018-01" db="EMBL/GenBank/DDBJ databases">
        <title>Genome characterization of the sugarcane-associated fungus Trichoderma ghanense CCMA-1212 and their application in lignocelulose bioconversion.</title>
        <authorList>
            <person name="Steindorff A.S."/>
            <person name="Mendes T.D."/>
            <person name="Vilela E.S.D."/>
            <person name="Rodrigues D.S."/>
            <person name="Formighieri E.F."/>
            <person name="Melo I.S."/>
            <person name="Favaro L.C.L."/>
        </authorList>
    </citation>
    <scope>NUCLEOTIDE SEQUENCE [LARGE SCALE GENOMIC DNA]</scope>
    <source>
        <strain evidence="2 3">CCMA-1212</strain>
    </source>
</reference>
<proteinExistence type="predicted"/>
<name>A0ABY2HBL0_9HYPO</name>
<sequence>MCSGSITGSTGTSDDASSSRKSHSTCVIPLVTGKRDWEIGRLLAAEPICSLIESHQSDAPPDQRRKQKTPHQVAVKTWKASKPTSQGNGTASNWSSPNSGNRAPALQPAMKIHGQPRPHAVCGSRRSITAVPGATATPQRLDIGAGRSKSPAAGAAGAAATTSRYLTAEGGLKSMAVGLLCMGKVSSRRPSGTRCATKSAVKFQQLSFGPRALVTALLSANRRLPQSRLRSRRPKPQHSTSALWRRSTCTARQMPTKGRPFLRPGLQLIFVALSAKLWKTNSSSPGRFQNTALERETFSAACLAGRTVGPAES</sequence>